<name>A0ACC0CXK9_9PEZI</name>
<keyword evidence="2" id="KW-1185">Reference proteome</keyword>
<comment type="caution">
    <text evidence="1">The sequence shown here is derived from an EMBL/GenBank/DDBJ whole genome shotgun (WGS) entry which is preliminary data.</text>
</comment>
<accession>A0ACC0CXK9</accession>
<gene>
    <name evidence="1" type="ORF">F4821DRAFT_261404</name>
</gene>
<dbReference type="Proteomes" id="UP001497680">
    <property type="component" value="Unassembled WGS sequence"/>
</dbReference>
<dbReference type="EMBL" id="MU394330">
    <property type="protein sequence ID" value="KAI6085040.1"/>
    <property type="molecule type" value="Genomic_DNA"/>
</dbReference>
<organism evidence="1 2">
    <name type="scientific">Hypoxylon rubiginosum</name>
    <dbReference type="NCBI Taxonomy" id="110542"/>
    <lineage>
        <taxon>Eukaryota</taxon>
        <taxon>Fungi</taxon>
        <taxon>Dikarya</taxon>
        <taxon>Ascomycota</taxon>
        <taxon>Pezizomycotina</taxon>
        <taxon>Sordariomycetes</taxon>
        <taxon>Xylariomycetidae</taxon>
        <taxon>Xylariales</taxon>
        <taxon>Hypoxylaceae</taxon>
        <taxon>Hypoxylon</taxon>
    </lineage>
</organism>
<protein>
    <submittedName>
        <fullName evidence="1">Uncharacterized protein</fullName>
    </submittedName>
</protein>
<sequence length="150" mass="15841">MLLTPGFASSATSWCAQIVLKVIVQGTSASNSASVEALARAPFPSSPPLPHLTSTPSAAAAKNMAHATSTRRLVQPVIHDALYQRVHGEQRDRDAVALDRREHVRLQRAHCAARKGPVLGARDAAVEALVHGVVLGARSNMLKGTSGGRR</sequence>
<reference evidence="1 2" key="1">
    <citation type="journal article" date="2022" name="New Phytol.">
        <title>Ecological generalism drives hyperdiversity of secondary metabolite gene clusters in xylarialean endophytes.</title>
        <authorList>
            <person name="Franco M.E.E."/>
            <person name="Wisecaver J.H."/>
            <person name="Arnold A.E."/>
            <person name="Ju Y.M."/>
            <person name="Slot J.C."/>
            <person name="Ahrendt S."/>
            <person name="Moore L.P."/>
            <person name="Eastman K.E."/>
            <person name="Scott K."/>
            <person name="Konkel Z."/>
            <person name="Mondo S.J."/>
            <person name="Kuo A."/>
            <person name="Hayes R.D."/>
            <person name="Haridas S."/>
            <person name="Andreopoulos B."/>
            <person name="Riley R."/>
            <person name="LaButti K."/>
            <person name="Pangilinan J."/>
            <person name="Lipzen A."/>
            <person name="Amirebrahimi M."/>
            <person name="Yan J."/>
            <person name="Adam C."/>
            <person name="Keymanesh K."/>
            <person name="Ng V."/>
            <person name="Louie K."/>
            <person name="Northen T."/>
            <person name="Drula E."/>
            <person name="Henrissat B."/>
            <person name="Hsieh H.M."/>
            <person name="Youens-Clark K."/>
            <person name="Lutzoni F."/>
            <person name="Miadlikowska J."/>
            <person name="Eastwood D.C."/>
            <person name="Hamelin R.C."/>
            <person name="Grigoriev I.V."/>
            <person name="U'Ren J.M."/>
        </authorList>
    </citation>
    <scope>NUCLEOTIDE SEQUENCE [LARGE SCALE GENOMIC DNA]</scope>
    <source>
        <strain evidence="1 2">ER1909</strain>
    </source>
</reference>
<evidence type="ECO:0000313" key="1">
    <source>
        <dbReference type="EMBL" id="KAI6085040.1"/>
    </source>
</evidence>
<proteinExistence type="predicted"/>
<evidence type="ECO:0000313" key="2">
    <source>
        <dbReference type="Proteomes" id="UP001497680"/>
    </source>
</evidence>